<dbReference type="InterPro" id="IPR004528">
    <property type="entry name" value="KdsB"/>
</dbReference>
<dbReference type="EMBL" id="JBHRTI010000002">
    <property type="protein sequence ID" value="MFC3146119.1"/>
    <property type="molecule type" value="Genomic_DNA"/>
</dbReference>
<keyword evidence="1 4" id="KW-0808">Transferase</keyword>
<keyword evidence="6" id="KW-1185">Reference proteome</keyword>
<evidence type="ECO:0000256" key="1">
    <source>
        <dbReference type="ARBA" id="ARBA00022679"/>
    </source>
</evidence>
<name>A0ABV7GWR9_9BURK</name>
<comment type="function">
    <text evidence="4">Activates KDO (a required 8-carbon sugar) for incorporation into bacterial lipopolysaccharide in Gram-negative bacteria.</text>
</comment>
<dbReference type="InterPro" id="IPR029044">
    <property type="entry name" value="Nucleotide-diphossugar_trans"/>
</dbReference>
<comment type="similarity">
    <text evidence="4">Belongs to the KdsB family.</text>
</comment>
<dbReference type="SUPFAM" id="SSF53448">
    <property type="entry name" value="Nucleotide-diphospho-sugar transferases"/>
    <property type="match status" value="1"/>
</dbReference>
<dbReference type="CDD" id="cd02517">
    <property type="entry name" value="CMP-KDO-Synthetase"/>
    <property type="match status" value="1"/>
</dbReference>
<evidence type="ECO:0000256" key="4">
    <source>
        <dbReference type="HAMAP-Rule" id="MF_00057"/>
    </source>
</evidence>
<evidence type="ECO:0000313" key="5">
    <source>
        <dbReference type="EMBL" id="MFC3146119.1"/>
    </source>
</evidence>
<comment type="catalytic activity">
    <reaction evidence="4">
        <text>3-deoxy-alpha-D-manno-oct-2-ulosonate + CTP = CMP-3-deoxy-beta-D-manno-octulosonate + diphosphate</text>
        <dbReference type="Rhea" id="RHEA:23448"/>
        <dbReference type="ChEBI" id="CHEBI:33019"/>
        <dbReference type="ChEBI" id="CHEBI:37563"/>
        <dbReference type="ChEBI" id="CHEBI:85986"/>
        <dbReference type="ChEBI" id="CHEBI:85987"/>
        <dbReference type="EC" id="2.7.7.38"/>
    </reaction>
</comment>
<comment type="pathway">
    <text evidence="4">Nucleotide-sugar biosynthesis; CMP-3-deoxy-D-manno-octulosonate biosynthesis; CMP-3-deoxy-D-manno-octulosonate from 3-deoxy-D-manno-octulosonate and CTP: step 1/1.</text>
</comment>
<dbReference type="Gene3D" id="3.90.550.10">
    <property type="entry name" value="Spore Coat Polysaccharide Biosynthesis Protein SpsA, Chain A"/>
    <property type="match status" value="1"/>
</dbReference>
<keyword evidence="4" id="KW-0963">Cytoplasm</keyword>
<keyword evidence="3 4" id="KW-0448">Lipopolysaccharide biosynthesis</keyword>
<dbReference type="Proteomes" id="UP001595556">
    <property type="component" value="Unassembled WGS sequence"/>
</dbReference>
<evidence type="ECO:0000256" key="3">
    <source>
        <dbReference type="ARBA" id="ARBA00022985"/>
    </source>
</evidence>
<evidence type="ECO:0000313" key="6">
    <source>
        <dbReference type="Proteomes" id="UP001595556"/>
    </source>
</evidence>
<dbReference type="NCBIfam" id="TIGR00466">
    <property type="entry name" value="kdsB"/>
    <property type="match status" value="1"/>
</dbReference>
<accession>A0ABV7GWR9</accession>
<gene>
    <name evidence="4 5" type="primary">kdsB</name>
    <name evidence="5" type="ORF">ACFOEN_00525</name>
</gene>
<comment type="caution">
    <text evidence="5">The sequence shown here is derived from an EMBL/GenBank/DDBJ whole genome shotgun (WGS) entry which is preliminary data.</text>
</comment>
<dbReference type="GO" id="GO:0008690">
    <property type="term" value="F:3-deoxy-manno-octulosonate cytidylyltransferase activity"/>
    <property type="evidence" value="ECO:0007669"/>
    <property type="project" value="UniProtKB-EC"/>
</dbReference>
<keyword evidence="2 4" id="KW-0548">Nucleotidyltransferase</keyword>
<dbReference type="Pfam" id="PF02348">
    <property type="entry name" value="CTP_transf_3"/>
    <property type="match status" value="1"/>
</dbReference>
<proteinExistence type="inferred from homology"/>
<sequence length="252" mass="26910">MNPFVAVVPARLASTRLPNKPLAMIGDAPMVVHVARLAQLSGAQATWVATDAQAVMTVCAVHSIPALLTSETHPTGTDRLAEVVDRLGLADDQIVVNVQGDEPLLPPELVARVADELARRPDCAIATCAHAISDSAEIFNPNVVKVVCDAAGTALLFSRAPIPWGRESYPFEGRLGGSAPAVLRHVGLYAYRAGFLRRFPKLAEAPIEQFEKLEQLRAQWHGERIAVCVLDAAPPAGVDTPEDLARVRALLG</sequence>
<dbReference type="HAMAP" id="MF_00057">
    <property type="entry name" value="KdsB"/>
    <property type="match status" value="1"/>
</dbReference>
<reference evidence="6" key="1">
    <citation type="journal article" date="2019" name="Int. J. Syst. Evol. Microbiol.">
        <title>The Global Catalogue of Microorganisms (GCM) 10K type strain sequencing project: providing services to taxonomists for standard genome sequencing and annotation.</title>
        <authorList>
            <consortium name="The Broad Institute Genomics Platform"/>
            <consortium name="The Broad Institute Genome Sequencing Center for Infectious Disease"/>
            <person name="Wu L."/>
            <person name="Ma J."/>
        </authorList>
    </citation>
    <scope>NUCLEOTIDE SEQUENCE [LARGE SCALE GENOMIC DNA]</scope>
    <source>
        <strain evidence="6">KCTC 52168</strain>
    </source>
</reference>
<comment type="subcellular location">
    <subcellularLocation>
        <location evidence="4">Cytoplasm</location>
    </subcellularLocation>
</comment>
<dbReference type="EC" id="2.7.7.38" evidence="4"/>
<evidence type="ECO:0000256" key="2">
    <source>
        <dbReference type="ARBA" id="ARBA00022695"/>
    </source>
</evidence>
<organism evidence="5 6">
    <name type="scientific">Piscinibacterium candidicorallinum</name>
    <dbReference type="NCBI Taxonomy" id="1793872"/>
    <lineage>
        <taxon>Bacteria</taxon>
        <taxon>Pseudomonadati</taxon>
        <taxon>Pseudomonadota</taxon>
        <taxon>Betaproteobacteria</taxon>
        <taxon>Burkholderiales</taxon>
        <taxon>Piscinibacterium</taxon>
    </lineage>
</organism>
<dbReference type="PANTHER" id="PTHR42866:SF2">
    <property type="entry name" value="3-DEOXY-MANNO-OCTULOSONATE CYTIDYLYLTRANSFERASE, MITOCHONDRIAL"/>
    <property type="match status" value="1"/>
</dbReference>
<protein>
    <recommendedName>
        <fullName evidence="4">3-deoxy-manno-octulosonate cytidylyltransferase</fullName>
        <ecNumber evidence="4">2.7.7.38</ecNumber>
    </recommendedName>
    <alternativeName>
        <fullName evidence="4">CMP-2-keto-3-deoxyoctulosonic acid synthase</fullName>
        <shortName evidence="4">CKS</shortName>
        <shortName evidence="4">CMP-KDO synthase</shortName>
    </alternativeName>
</protein>
<dbReference type="InterPro" id="IPR003329">
    <property type="entry name" value="Cytidylyl_trans"/>
</dbReference>
<dbReference type="RefSeq" id="WP_377300406.1">
    <property type="nucleotide sequence ID" value="NZ_CP180191.1"/>
</dbReference>
<dbReference type="PANTHER" id="PTHR42866">
    <property type="entry name" value="3-DEOXY-MANNO-OCTULOSONATE CYTIDYLYLTRANSFERASE"/>
    <property type="match status" value="1"/>
</dbReference>
<dbReference type="NCBIfam" id="NF003952">
    <property type="entry name" value="PRK05450.1-5"/>
    <property type="match status" value="1"/>
</dbReference>